<comment type="cofactor">
    <cofactor evidence="1">
        <name>FAD</name>
        <dbReference type="ChEBI" id="CHEBI:57692"/>
    </cofactor>
</comment>
<dbReference type="PANTHER" id="PTHR42887">
    <property type="entry name" value="OS12G0638800 PROTEIN"/>
    <property type="match status" value="1"/>
</dbReference>
<dbReference type="Pfam" id="PF22780">
    <property type="entry name" value="HI0933_like_1st"/>
    <property type="match status" value="1"/>
</dbReference>
<evidence type="ECO:0000256" key="1">
    <source>
        <dbReference type="ARBA" id="ARBA00001974"/>
    </source>
</evidence>
<gene>
    <name evidence="6" type="ORF">B5G41_13430</name>
</gene>
<dbReference type="Proteomes" id="UP000195772">
    <property type="component" value="Unassembled WGS sequence"/>
</dbReference>
<sequence>MEQIEEKEIRPYDVIVIGAGAAGMMAAGTAARDGKRVLLIEKMDKSGRKVRITGKGRCNVTNARPAEEFAAQVRTNAEFLGQAFAEFNNRAAIRFFEKAGVKLDIERGERVFPKSGKAWDIANALLEYCYENGVKIIYNTRVTEIMTLGDKVFGVRYINRRGFERKEECPQLIVATGGVSYPATGSTGDGYTFAADLGHTVEPVRPSLTPLVSSHPQIGYLDGLLLKNIRAVLHIDGEPVREEFGELGFSERGIEGAVALRMSRDAVDALIDGRRVKLVVDLKPALTEEILHERIAREIAGMEPTEFFGELLRKLVPKPLVMPLAQELDIHSKNYVGKLTEEEITRLIKTLKGFTFPITDYAPFEYAIVTAGGVSCAEVNPYTMESLKVRGLYFAGEVLDLDANTGGYNLQIAFSTGRLAGLLKK</sequence>
<protein>
    <submittedName>
        <fullName evidence="6">Aminoacetone oxidase family FAD-binding enzyme</fullName>
    </submittedName>
</protein>
<dbReference type="EMBL" id="NFHB01000010">
    <property type="protein sequence ID" value="OUN02067.1"/>
    <property type="molecule type" value="Genomic_DNA"/>
</dbReference>
<dbReference type="RefSeq" id="WP_087403422.1">
    <property type="nucleotide sequence ID" value="NZ_NFHB01000010.1"/>
</dbReference>
<comment type="caution">
    <text evidence="6">The sequence shown here is derived from an EMBL/GenBank/DDBJ whole genome shotgun (WGS) entry which is preliminary data.</text>
</comment>
<dbReference type="InterPro" id="IPR057661">
    <property type="entry name" value="RsdA/BaiN/AoA(So)_Rossmann"/>
</dbReference>
<dbReference type="SUPFAM" id="SSF51905">
    <property type="entry name" value="FAD/NAD(P)-binding domain"/>
    <property type="match status" value="1"/>
</dbReference>
<organism evidence="6 7">
    <name type="scientific">Alistipes onderdonkii</name>
    <dbReference type="NCBI Taxonomy" id="328813"/>
    <lineage>
        <taxon>Bacteria</taxon>
        <taxon>Pseudomonadati</taxon>
        <taxon>Bacteroidota</taxon>
        <taxon>Bacteroidia</taxon>
        <taxon>Bacteroidales</taxon>
        <taxon>Rikenellaceae</taxon>
        <taxon>Alistipes</taxon>
    </lineage>
</organism>
<evidence type="ECO:0000313" key="7">
    <source>
        <dbReference type="Proteomes" id="UP000195772"/>
    </source>
</evidence>
<dbReference type="InterPro" id="IPR004792">
    <property type="entry name" value="BaiN-like"/>
</dbReference>
<dbReference type="PRINTS" id="PR00411">
    <property type="entry name" value="PNDRDTASEI"/>
</dbReference>
<evidence type="ECO:0000259" key="5">
    <source>
        <dbReference type="Pfam" id="PF22780"/>
    </source>
</evidence>
<reference evidence="7" key="1">
    <citation type="submission" date="2017-04" db="EMBL/GenBank/DDBJ databases">
        <title>Function of individual gut microbiota members based on whole genome sequencing of pure cultures obtained from chicken caecum.</title>
        <authorList>
            <person name="Medvecky M."/>
            <person name="Cejkova D."/>
            <person name="Polansky O."/>
            <person name="Karasova D."/>
            <person name="Kubasova T."/>
            <person name="Cizek A."/>
            <person name="Rychlik I."/>
        </authorList>
    </citation>
    <scope>NUCLEOTIDE SEQUENCE [LARGE SCALE GENOMIC DNA]</scope>
    <source>
        <strain evidence="7">An90</strain>
    </source>
</reference>
<dbReference type="InterPro" id="IPR023166">
    <property type="entry name" value="BaiN-like_dom_sf"/>
</dbReference>
<dbReference type="PANTHER" id="PTHR42887:SF2">
    <property type="entry name" value="OS12G0638800 PROTEIN"/>
    <property type="match status" value="1"/>
</dbReference>
<dbReference type="Gene3D" id="3.50.50.60">
    <property type="entry name" value="FAD/NAD(P)-binding domain"/>
    <property type="match status" value="1"/>
</dbReference>
<evidence type="ECO:0000256" key="2">
    <source>
        <dbReference type="ARBA" id="ARBA00022630"/>
    </source>
</evidence>
<proteinExistence type="predicted"/>
<dbReference type="Pfam" id="PF03486">
    <property type="entry name" value="HI0933_like"/>
    <property type="match status" value="1"/>
</dbReference>
<evidence type="ECO:0000313" key="6">
    <source>
        <dbReference type="EMBL" id="OUN02067.1"/>
    </source>
</evidence>
<evidence type="ECO:0000259" key="4">
    <source>
        <dbReference type="Pfam" id="PF03486"/>
    </source>
</evidence>
<dbReference type="Gene3D" id="2.40.30.10">
    <property type="entry name" value="Translation factors"/>
    <property type="match status" value="1"/>
</dbReference>
<dbReference type="Gene3D" id="1.10.8.260">
    <property type="entry name" value="HI0933 insert domain-like"/>
    <property type="match status" value="1"/>
</dbReference>
<dbReference type="OrthoDB" id="9773233at2"/>
<feature type="domain" description="RsdA/BaiN/AoA(So)-like Rossmann fold-like" evidence="4">
    <location>
        <begin position="13"/>
        <end position="421"/>
    </location>
</feature>
<dbReference type="eggNOG" id="COG2081">
    <property type="taxonomic scope" value="Bacteria"/>
</dbReference>
<evidence type="ECO:0000256" key="3">
    <source>
        <dbReference type="ARBA" id="ARBA00022827"/>
    </source>
</evidence>
<keyword evidence="2" id="KW-0285">Flavoprotein</keyword>
<dbReference type="InterPro" id="IPR055178">
    <property type="entry name" value="RsdA/BaiN/AoA(So)-like_dom"/>
</dbReference>
<keyword evidence="3" id="KW-0274">FAD</keyword>
<dbReference type="PRINTS" id="PR00368">
    <property type="entry name" value="FADPNR"/>
</dbReference>
<feature type="domain" description="RsdA/BaiN/AoA(So)-like insert" evidence="5">
    <location>
        <begin position="205"/>
        <end position="369"/>
    </location>
</feature>
<dbReference type="SUPFAM" id="SSF160996">
    <property type="entry name" value="HI0933 insert domain-like"/>
    <property type="match status" value="1"/>
</dbReference>
<dbReference type="InterPro" id="IPR036188">
    <property type="entry name" value="FAD/NAD-bd_sf"/>
</dbReference>
<name>A0A1Y3QUH0_9BACT</name>
<accession>A0A1Y3QUH0</accession>
<dbReference type="AlphaFoldDB" id="A0A1Y3QUH0"/>
<dbReference type="NCBIfam" id="TIGR00275">
    <property type="entry name" value="aminoacetone oxidase family FAD-binding enzyme"/>
    <property type="match status" value="1"/>
</dbReference>